<dbReference type="InterPro" id="IPR020568">
    <property type="entry name" value="Ribosomal_Su5_D2-typ_SF"/>
</dbReference>
<gene>
    <name evidence="8 11" type="primary">rpsE</name>
    <name evidence="11" type="ORF">C3B56_00085</name>
</gene>
<comment type="domain">
    <text evidence="8">The N-terminal domain interacts with the head of the 30S subunit; the C-terminal domain interacts with the body and contacts protein S4. The interaction surface between S4 and S5 is involved in control of translational fidelity.</text>
</comment>
<dbReference type="EMBL" id="CP026513">
    <property type="protein sequence ID" value="AZP36205.1"/>
    <property type="molecule type" value="Genomic_DNA"/>
</dbReference>
<sequence>MFKKKKKKKFKEKLINVNRVSKTVKGGRIFSFTALVVIGNCKGLVGFGYGKAKEISLAVKKAIEQAKKKLIKVILNKNTLQYEIRGYYTKSMIFMKPASPGTGIIAGGPMRAVLKLSGINDVLAKSYGSTNPINVVKATINGLENIQSPKTISKKRGKFNIK</sequence>
<evidence type="ECO:0000256" key="4">
    <source>
        <dbReference type="ARBA" id="ARBA00022884"/>
    </source>
</evidence>
<evidence type="ECO:0000256" key="1">
    <source>
        <dbReference type="ARBA" id="ARBA00003093"/>
    </source>
</evidence>
<dbReference type="GO" id="GO:0015935">
    <property type="term" value="C:small ribosomal subunit"/>
    <property type="evidence" value="ECO:0007669"/>
    <property type="project" value="InterPro"/>
</dbReference>
<comment type="function">
    <text evidence="8">With S4 and S12 plays an important role in translational accuracy.</text>
</comment>
<dbReference type="GO" id="GO:0006412">
    <property type="term" value="P:translation"/>
    <property type="evidence" value="ECO:0007669"/>
    <property type="project" value="UniProtKB-UniRule"/>
</dbReference>
<dbReference type="InterPro" id="IPR013810">
    <property type="entry name" value="Ribosomal_uS5_N"/>
</dbReference>
<dbReference type="SUPFAM" id="SSF54211">
    <property type="entry name" value="Ribosomal protein S5 domain 2-like"/>
    <property type="match status" value="1"/>
</dbReference>
<dbReference type="InterPro" id="IPR014721">
    <property type="entry name" value="Ribsml_uS5_D2-typ_fold_subgr"/>
</dbReference>
<comment type="similarity">
    <text evidence="2 8 9">Belongs to the universal ribosomal protein uS5 family.</text>
</comment>
<accession>A0A3Q9CLA1</accession>
<evidence type="ECO:0000313" key="12">
    <source>
        <dbReference type="Proteomes" id="UP000274458"/>
    </source>
</evidence>
<dbReference type="InterPro" id="IPR000851">
    <property type="entry name" value="Ribosomal_uS5"/>
</dbReference>
<dbReference type="PANTHER" id="PTHR48277:SF1">
    <property type="entry name" value="MITOCHONDRIAL RIBOSOMAL PROTEIN S5"/>
    <property type="match status" value="1"/>
</dbReference>
<dbReference type="GO" id="GO:0019843">
    <property type="term" value="F:rRNA binding"/>
    <property type="evidence" value="ECO:0007669"/>
    <property type="project" value="UniProtKB-UniRule"/>
</dbReference>
<keyword evidence="3 8" id="KW-0699">rRNA-binding</keyword>
<evidence type="ECO:0000256" key="8">
    <source>
        <dbReference type="HAMAP-Rule" id="MF_01307"/>
    </source>
</evidence>
<dbReference type="AlphaFoldDB" id="A0A3Q9CLA1"/>
<evidence type="ECO:0000313" key="11">
    <source>
        <dbReference type="EMBL" id="AZP36205.1"/>
    </source>
</evidence>
<dbReference type="Pfam" id="PF00333">
    <property type="entry name" value="Ribosomal_S5"/>
    <property type="match status" value="1"/>
</dbReference>
<evidence type="ECO:0000256" key="6">
    <source>
        <dbReference type="ARBA" id="ARBA00023274"/>
    </source>
</evidence>
<dbReference type="FunFam" id="3.30.160.20:FF:000001">
    <property type="entry name" value="30S ribosomal protein S5"/>
    <property type="match status" value="1"/>
</dbReference>
<dbReference type="KEGG" id="aade:C3B56_00085"/>
<dbReference type="GO" id="GO:0003735">
    <property type="term" value="F:structural constituent of ribosome"/>
    <property type="evidence" value="ECO:0007669"/>
    <property type="project" value="UniProtKB-UniRule"/>
</dbReference>
<comment type="function">
    <text evidence="1 8">Located at the back of the 30S subunit body where it stabilizes the conformation of the head with respect to the body.</text>
</comment>
<name>A0A3Q9CLA1_9ENTR</name>
<evidence type="ECO:0000256" key="2">
    <source>
        <dbReference type="ARBA" id="ARBA00008945"/>
    </source>
</evidence>
<evidence type="ECO:0000256" key="5">
    <source>
        <dbReference type="ARBA" id="ARBA00022980"/>
    </source>
</evidence>
<evidence type="ECO:0000256" key="7">
    <source>
        <dbReference type="ARBA" id="ARBA00035255"/>
    </source>
</evidence>
<dbReference type="SUPFAM" id="SSF54768">
    <property type="entry name" value="dsRNA-binding domain-like"/>
    <property type="match status" value="1"/>
</dbReference>
<evidence type="ECO:0000256" key="9">
    <source>
        <dbReference type="RuleBase" id="RU003823"/>
    </source>
</evidence>
<protein>
    <recommendedName>
        <fullName evidence="7 8">Small ribosomal subunit protein uS5</fullName>
    </recommendedName>
</protein>
<dbReference type="InterPro" id="IPR018192">
    <property type="entry name" value="Ribosomal_uS5_N_CS"/>
</dbReference>
<dbReference type="Gene3D" id="3.30.230.10">
    <property type="match status" value="1"/>
</dbReference>
<dbReference type="PROSITE" id="PS00585">
    <property type="entry name" value="RIBOSOMAL_S5"/>
    <property type="match status" value="1"/>
</dbReference>
<dbReference type="HAMAP" id="MF_01307_B">
    <property type="entry name" value="Ribosomal_uS5_B"/>
    <property type="match status" value="1"/>
</dbReference>
<dbReference type="GO" id="GO:0005737">
    <property type="term" value="C:cytoplasm"/>
    <property type="evidence" value="ECO:0007669"/>
    <property type="project" value="UniProtKB-ARBA"/>
</dbReference>
<dbReference type="InterPro" id="IPR005324">
    <property type="entry name" value="Ribosomal_uS5_C"/>
</dbReference>
<proteinExistence type="inferred from homology"/>
<keyword evidence="6 8" id="KW-0687">Ribonucleoprotein</keyword>
<dbReference type="InterPro" id="IPR005712">
    <property type="entry name" value="Ribosomal_uS5_bac-type"/>
</dbReference>
<dbReference type="RefSeq" id="WP_126071471.1">
    <property type="nucleotide sequence ID" value="NZ_CP026513.1"/>
</dbReference>
<keyword evidence="5 8" id="KW-0689">Ribosomal protein</keyword>
<dbReference type="FunFam" id="3.30.230.10:FF:000002">
    <property type="entry name" value="30S ribosomal protein S5"/>
    <property type="match status" value="1"/>
</dbReference>
<comment type="subunit">
    <text evidence="8">Part of the 30S ribosomal subunit. Contacts proteins S4 and S8.</text>
</comment>
<keyword evidence="12" id="KW-1185">Reference proteome</keyword>
<dbReference type="GO" id="GO:0042254">
    <property type="term" value="P:ribosome biogenesis"/>
    <property type="evidence" value="ECO:0007669"/>
    <property type="project" value="UniProtKB-ARBA"/>
</dbReference>
<keyword evidence="4 8" id="KW-0694">RNA-binding</keyword>
<dbReference type="Proteomes" id="UP000274458">
    <property type="component" value="Chromosome"/>
</dbReference>
<feature type="domain" description="S5 DRBM" evidence="10">
    <location>
        <begin position="10"/>
        <end position="73"/>
    </location>
</feature>
<reference evidence="11 12" key="1">
    <citation type="journal article" date="2018" name="Genome Biol. Evol.">
        <title>Partnering With a Pest: Genomes of Hemlock Woolly Adelgid Symbionts Reveal Atypical Nutritional Provisioning Patterns in Dual-Obligate Bacteria.</title>
        <authorList>
            <person name="Weglarz K.M."/>
            <person name="Havill N.P."/>
            <person name="Burke G.R."/>
            <person name="von Dohlen C.D."/>
        </authorList>
    </citation>
    <scope>NUCLEOTIDE SEQUENCE [LARGE SCALE GENOMIC DNA]</scope>
    <source>
        <strain evidence="11">ENA</strain>
    </source>
</reference>
<evidence type="ECO:0000256" key="3">
    <source>
        <dbReference type="ARBA" id="ARBA00022730"/>
    </source>
</evidence>
<dbReference type="NCBIfam" id="TIGR01021">
    <property type="entry name" value="rpsE_bact"/>
    <property type="match status" value="1"/>
</dbReference>
<dbReference type="Pfam" id="PF03719">
    <property type="entry name" value="Ribosomal_S5_C"/>
    <property type="match status" value="1"/>
</dbReference>
<organism evidence="11 12">
    <name type="scientific">Candidatus Annandia adelgestsuga</name>
    <dbReference type="NCBI Taxonomy" id="1302411"/>
    <lineage>
        <taxon>Bacteria</taxon>
        <taxon>Pseudomonadati</taxon>
        <taxon>Pseudomonadota</taxon>
        <taxon>Gammaproteobacteria</taxon>
        <taxon>Enterobacterales</taxon>
        <taxon>Enterobacteriaceae</taxon>
        <taxon>Candidatus Annandia</taxon>
    </lineage>
</organism>
<evidence type="ECO:0000259" key="10">
    <source>
        <dbReference type="PROSITE" id="PS50881"/>
    </source>
</evidence>
<dbReference type="PANTHER" id="PTHR48277">
    <property type="entry name" value="MITOCHONDRIAL RIBOSOMAL PROTEIN S5"/>
    <property type="match status" value="1"/>
</dbReference>
<dbReference type="PROSITE" id="PS50881">
    <property type="entry name" value="S5_DSRBD"/>
    <property type="match status" value="1"/>
</dbReference>
<dbReference type="OrthoDB" id="9809045at2"/>
<dbReference type="Gene3D" id="3.30.160.20">
    <property type="match status" value="1"/>
</dbReference>